<organism evidence="1 2">
    <name type="scientific">Skeletonema marinoi</name>
    <dbReference type="NCBI Taxonomy" id="267567"/>
    <lineage>
        <taxon>Eukaryota</taxon>
        <taxon>Sar</taxon>
        <taxon>Stramenopiles</taxon>
        <taxon>Ochrophyta</taxon>
        <taxon>Bacillariophyta</taxon>
        <taxon>Coscinodiscophyceae</taxon>
        <taxon>Thalassiosirophycidae</taxon>
        <taxon>Thalassiosirales</taxon>
        <taxon>Skeletonemataceae</taxon>
        <taxon>Skeletonema</taxon>
        <taxon>Skeletonema marinoi-dohrnii complex</taxon>
    </lineage>
</organism>
<keyword evidence="2" id="KW-1185">Reference proteome</keyword>
<evidence type="ECO:0000313" key="2">
    <source>
        <dbReference type="Proteomes" id="UP001224775"/>
    </source>
</evidence>
<reference evidence="1" key="1">
    <citation type="submission" date="2023-06" db="EMBL/GenBank/DDBJ databases">
        <title>Survivors Of The Sea: Transcriptome response of Skeletonema marinoi to long-term dormancy.</title>
        <authorList>
            <person name="Pinder M.I.M."/>
            <person name="Kourtchenko O."/>
            <person name="Robertson E.K."/>
            <person name="Larsson T."/>
            <person name="Maumus F."/>
            <person name="Osuna-Cruz C.M."/>
            <person name="Vancaester E."/>
            <person name="Stenow R."/>
            <person name="Vandepoele K."/>
            <person name="Ploug H."/>
            <person name="Bruchert V."/>
            <person name="Godhe A."/>
            <person name="Topel M."/>
        </authorList>
    </citation>
    <scope>NUCLEOTIDE SEQUENCE</scope>
    <source>
        <strain evidence="1">R05AC</strain>
    </source>
</reference>
<dbReference type="AlphaFoldDB" id="A0AAD9D742"/>
<proteinExistence type="predicted"/>
<dbReference type="Proteomes" id="UP001224775">
    <property type="component" value="Unassembled WGS sequence"/>
</dbReference>
<accession>A0AAD9D742</accession>
<evidence type="ECO:0000313" key="1">
    <source>
        <dbReference type="EMBL" id="KAK1736377.1"/>
    </source>
</evidence>
<comment type="caution">
    <text evidence="1">The sequence shown here is derived from an EMBL/GenBank/DDBJ whole genome shotgun (WGS) entry which is preliminary data.</text>
</comment>
<name>A0AAD9D742_9STRA</name>
<gene>
    <name evidence="1" type="ORF">QTG54_012977</name>
</gene>
<protein>
    <submittedName>
        <fullName evidence="1">Uncharacterized protein</fullName>
    </submittedName>
</protein>
<sequence length="316" mass="36322">MKTSLNKTAYLNWEPYCRVGCYQLKSPALMESELSTILSSNCTNMTENPDPPLCNTPSTHKKCCPIPNCHANHSRSAISVLSLNPRFSDSVRWDKILSPSFPRTSSARVFNLRRTNLVKLAYSKYHHDGCHAINDGNLTNDCKPEDNSKTSFSFDCLLQCIQHYGIGDQEFSSSVAYVAAKNTKAQQPHLVLYEDVMRDQLHASKHVFKYVGVKVKEGDNFFNFTKQTRLHGDDICEYDDVNCTDWKMKLEKDYPCLLKQLDSNSTVAWSVPIESTADKTKLSIQGDCHRLQNLDTTNHTDRRYEELYLHRSWYYY</sequence>
<dbReference type="EMBL" id="JATAAI010000029">
    <property type="protein sequence ID" value="KAK1736377.1"/>
    <property type="molecule type" value="Genomic_DNA"/>
</dbReference>